<name>A0A1B6MKI6_9HEMI</name>
<keyword evidence="1" id="KW-0812">Transmembrane</keyword>
<gene>
    <name evidence="2" type="ORF">g.8943</name>
</gene>
<evidence type="ECO:0000256" key="1">
    <source>
        <dbReference type="SAM" id="Phobius"/>
    </source>
</evidence>
<sequence length="166" mass="17977">MVKPSKLLSFYQRFVITVGFYIVSTNSIMLMVVMNHLVEDTADFSTAESSSNMKIDWSGNTSAGESPVLMGLVFIENSQQNSSSSSCLGNSTSSEEGLFTGVFTVKKIFLGGNSSSGSQISMTSSVEQMQCLNLMSSCVFFIFHGMAIIGVALWKKPMLARVAFIT</sequence>
<keyword evidence="1" id="KW-1133">Transmembrane helix</keyword>
<proteinExistence type="predicted"/>
<protein>
    <submittedName>
        <fullName evidence="2">Uncharacterized protein</fullName>
    </submittedName>
</protein>
<dbReference type="EMBL" id="GEBQ01003575">
    <property type="protein sequence ID" value="JAT36402.1"/>
    <property type="molecule type" value="Transcribed_RNA"/>
</dbReference>
<organism evidence="2">
    <name type="scientific">Graphocephala atropunctata</name>
    <dbReference type="NCBI Taxonomy" id="36148"/>
    <lineage>
        <taxon>Eukaryota</taxon>
        <taxon>Metazoa</taxon>
        <taxon>Ecdysozoa</taxon>
        <taxon>Arthropoda</taxon>
        <taxon>Hexapoda</taxon>
        <taxon>Insecta</taxon>
        <taxon>Pterygota</taxon>
        <taxon>Neoptera</taxon>
        <taxon>Paraneoptera</taxon>
        <taxon>Hemiptera</taxon>
        <taxon>Auchenorrhyncha</taxon>
        <taxon>Membracoidea</taxon>
        <taxon>Cicadellidae</taxon>
        <taxon>Cicadellinae</taxon>
        <taxon>Cicadellini</taxon>
        <taxon>Graphocephala</taxon>
    </lineage>
</organism>
<feature type="transmembrane region" description="Helical" evidence="1">
    <location>
        <begin position="12"/>
        <end position="34"/>
    </location>
</feature>
<accession>A0A1B6MKI6</accession>
<feature type="transmembrane region" description="Helical" evidence="1">
    <location>
        <begin position="134"/>
        <end position="154"/>
    </location>
</feature>
<evidence type="ECO:0000313" key="2">
    <source>
        <dbReference type="EMBL" id="JAT36402.1"/>
    </source>
</evidence>
<dbReference type="AlphaFoldDB" id="A0A1B6MKI6"/>
<reference evidence="2" key="1">
    <citation type="submission" date="2015-11" db="EMBL/GenBank/DDBJ databases">
        <title>De novo transcriptome assembly of four potential Pierce s Disease insect vectors from Arizona vineyards.</title>
        <authorList>
            <person name="Tassone E.E."/>
        </authorList>
    </citation>
    <scope>NUCLEOTIDE SEQUENCE</scope>
</reference>
<keyword evidence="1" id="KW-0472">Membrane</keyword>
<feature type="non-terminal residue" evidence="2">
    <location>
        <position position="166"/>
    </location>
</feature>